<organism evidence="7 8">
    <name type="scientific">Bibersteinia trehalosi USDA-ARS-USMARC-188</name>
    <dbReference type="NCBI Taxonomy" id="1263829"/>
    <lineage>
        <taxon>Bacteria</taxon>
        <taxon>Pseudomonadati</taxon>
        <taxon>Pseudomonadota</taxon>
        <taxon>Gammaproteobacteria</taxon>
        <taxon>Pasteurellales</taxon>
        <taxon>Pasteurellaceae</taxon>
        <taxon>Bibersteinia</taxon>
    </lineage>
</organism>
<dbReference type="Pfam" id="PF04829">
    <property type="entry name" value="PT-VENN"/>
    <property type="match status" value="1"/>
</dbReference>
<evidence type="ECO:0000256" key="1">
    <source>
        <dbReference type="ARBA" id="ARBA00004219"/>
    </source>
</evidence>
<evidence type="ECO:0000259" key="6">
    <source>
        <dbReference type="Pfam" id="PF04829"/>
    </source>
</evidence>
<sequence>MTNNVALLIGNSAALSANQIINTASGEISSKNSKLTANEITNRGLIDGEKTLLNATQINNIGSGRIYGDHLSLKAKNINNLAETIDGKTNSATIAARARLDVGVGTLTNRDHSLILSLGEMAVGGDLDNENYATGKADFIDNGSATIEVLGEGNINTARLLNHDIHLKLGVEKTTENIEEAALESKPTERYRIGTEAYYNWSGRNAWIAFYDKSRPTLYEKQLYIWKYNRDTYTPYIEKQDSAKISIGGNLHLNGDDLHNKYSQLLVGGKLFLGDQIFDKYFDNTSLVSGTTTLRNEDLNKIINVEEYNGEAQFLQHYRSHGRNGHRHIPIGKMDPRSYDITDTFNVVKNIIGSPISSNATVDEQTKAKNVSLETVSITGADTNPNSGTVNIKLTPTISEQDKNKIVDSGQVVGKLDTTVENFDANKLGELEMPTIKTHLADINLPQASLYKINPEATNGYIVETDPKFTDRKQWLSSDYMFEQLRYNHDNVHKRLGDGFYEQRLINEQINQLTGRRFIEGYTSDLAQYQALMNSGIKYAKQFNLAVGVGLTAKQMSELTTDMVWLVNKEITLADGRKVTALVPQVYLVARNSDITSRGAVISANQIIGSADKIENSGVIAGLDLTRLHSNQLENRGAVLGKNVDLSAQQTLINLGGTIEAVDFLSLYGGKGVEIASTLSHSENTENSFIRTQLDRLASVKVTGDKGRLNIQSENDVTVKAASLNSAGSINIGAEKSLNITTLKTQNREHYNGNADNYYRLDQTQEVGNTISAKGNIRAVSGGDMVVRQSDISSESGKVLLGSRQGDVRIEAGRAEERLETARKSTNRGMFSKTTDTSRYVHHIDNAVVSRVDGLDVNIIAQQGNVSLIGTQATAKQDINVTAGKSVLLDVAVNYSESESFHESKKSGITASVSKGMASIGYARNKSQIDDDNQHTSVVTSILNAATGDLNIVALEGDVTANAAQLQSGNDVHVQGKNVYLNALTENESRHVSQYARSAGIGVNMAYNPKQVFKDNFGEQANQGSAVGIVGKIFTTAEATAKTTNQVFTPGGVYGHSQRSRLEKEGTQSNAVVSTVDAGGNLSIIATQGDIQSQGAQFSAKGNGEFWAQENVNLDVAVSTSGQNSQEKRKGAEFNLGKDSAGVYAERALGDGESRTEQASVLSFGENLSLHAEKGNVTLKGTQAVAEGNVSVNAGKDVRITTATTRTATDENRSRHGIGEAVISETERFNGYHRQLSSENGEQVSHQQALIASLNDSVSINAGNQMHSTSGQILAKNRIDVSAEEVTFDTAHNIGNSQSHSSDLKIGQFARVSSPIIDLIQTVEQAVNNKDASDRVKAAQALGAAAKAYSTAANLANGGALFRVETGSGFSHSRERNEISSRESVGNQLNAQHINITSRSGDITATHTAFTSKDAQGNRLKDSSITFDSAKDLNLNAGQSEYQMQGKQQSSGVEIGTGVAVGAQTGWYVYAQAGFSNGKQSEHHLTHQNSQIDTETLNINTQGNATLKGATAKANRINAEIKGNLTIESLQDSHQSESNSAGFGGRLQGAIGSAWGGSAYGNLARGEANRKQVTQQSGLFAEEGGYHINANNVDLVASVIASTNSENSELTTNNLTFRDIENYSSSHAVSAGVSASANLNKAAGTEAKTEAQAEQQAQTAKLTGTPQSNGITPSIPMFNSSEDRSITKATLTEGKITLNKDSNPTQTTAKALGINTDLSQANREVAGLKDINQTLREQQILSQAAGNVAEAVMTYAENQKAELQQAEQNARKSAEQAANAGDSATARAKLQEAEQLKAEVERWETGGDHKRKATAVAAALSLAVAGKPAEAIAAGAASPYLNEAIKHITENTDNKALEALNVPLHILWGAVEAELAGGSATVGAVAAGVGELGAKVLAETVYGKQPSELNEEEKQNLLNASKALAGIASGVVSGGNGAETLANASVGMVVAENAVENNFFDDLHPSEDRKQTISVIAKALFNGDEEKAEAYYDGLKQGEAKALIEGIEGTVEAVQHFDETIVTIAEALGNPKETVQKVVISLEELNARINSALETNPAEAGELIGYLQSQGKALQAPTVLLTGEVAEKVVRLLKKSPQMDYKSDVNNLGVNSAKFDKELNDNISNRVNGSFYNIDAVNKLRKGKLPGDGLDRKTGLPVEGKIGVPRNMPSSKDPDTMAINFAEQFLGRRVTPEEWEAGRKMFKNKDCINCFKVDLGNRQSIVYRSGVNENSSSKTLSGTATLEINTTEIKELNSGEVLKLKFPISEIGR</sequence>
<evidence type="ECO:0000256" key="4">
    <source>
        <dbReference type="ARBA" id="ARBA00023026"/>
    </source>
</evidence>
<evidence type="ECO:0000256" key="3">
    <source>
        <dbReference type="ARBA" id="ARBA00022913"/>
    </source>
</evidence>
<feature type="region of interest" description="Disordered" evidence="5">
    <location>
        <begin position="2148"/>
        <end position="2175"/>
    </location>
</feature>
<feature type="region of interest" description="Disordered" evidence="5">
    <location>
        <begin position="1765"/>
        <end position="1787"/>
    </location>
</feature>
<dbReference type="InterPro" id="IPR025157">
    <property type="entry name" value="Hemagglutinin_rpt"/>
</dbReference>
<dbReference type="GO" id="GO:0090729">
    <property type="term" value="F:toxin activity"/>
    <property type="evidence" value="ECO:0007669"/>
    <property type="project" value="UniProtKB-KW"/>
</dbReference>
<evidence type="ECO:0000313" key="8">
    <source>
        <dbReference type="Proteomes" id="UP000019091"/>
    </source>
</evidence>
<comment type="subcellular location">
    <subcellularLocation>
        <location evidence="1">Target cell</location>
        <location evidence="1">Target cell cytoplasm</location>
    </subcellularLocation>
</comment>
<keyword evidence="2" id="KW-0800">Toxin</keyword>
<dbReference type="KEGG" id="btre:F542_4600"/>
<keyword evidence="4" id="KW-0843">Virulence</keyword>
<dbReference type="RefSeq" id="WP_015433211.1">
    <property type="nucleotide sequence ID" value="NZ_CP006954.1"/>
</dbReference>
<feature type="domain" description="VENN motif-containing" evidence="6">
    <location>
        <begin position="1906"/>
        <end position="1960"/>
    </location>
</feature>
<name>A0A4V7I829_BIBTR</name>
<accession>A0A4V7I829</accession>
<dbReference type="EMBL" id="CP006954">
    <property type="protein sequence ID" value="AHG81178.1"/>
    <property type="molecule type" value="Genomic_DNA"/>
</dbReference>
<feature type="compositionally biased region" description="Polar residues" evidence="5">
    <location>
        <begin position="1662"/>
        <end position="1680"/>
    </location>
</feature>
<reference evidence="7 8" key="1">
    <citation type="journal article" date="2014" name="Genome Announc.">
        <title>Complete Closed Genome Sequences of Three Bibersteinia trehalosi Nasopharyngeal Isolates from Cattle with Shipping Fever.</title>
        <authorList>
            <person name="Harhay G.P."/>
            <person name="McVey D.S."/>
            <person name="Koren S."/>
            <person name="Phillippy A.M."/>
            <person name="Bono J."/>
            <person name="Harhay D.M."/>
            <person name="Clawson M.L."/>
            <person name="Heaton M.P."/>
            <person name="Chitko-McKown C.G."/>
            <person name="Korlach J."/>
            <person name="Smith T.P."/>
        </authorList>
    </citation>
    <scope>NUCLEOTIDE SEQUENCE [LARGE SCALE GENOMIC DNA]</scope>
    <source>
        <strain evidence="7 8">USDA-ARS-USMARC-188</strain>
    </source>
</reference>
<dbReference type="Pfam" id="PF13332">
    <property type="entry name" value="Fil_haemagg_2"/>
    <property type="match status" value="5"/>
</dbReference>
<proteinExistence type="predicted"/>
<dbReference type="Proteomes" id="UP000019091">
    <property type="component" value="Chromosome"/>
</dbReference>
<evidence type="ECO:0000313" key="7">
    <source>
        <dbReference type="EMBL" id="AHG81178.1"/>
    </source>
</evidence>
<protein>
    <submittedName>
        <fullName evidence="7">Member of ShlA/HecA/FhaA exoprotein</fullName>
    </submittedName>
</protein>
<dbReference type="InterPro" id="IPR006914">
    <property type="entry name" value="VENN_dom"/>
</dbReference>
<gene>
    <name evidence="7" type="ORF">F542_4600</name>
</gene>
<feature type="region of interest" description="Disordered" evidence="5">
    <location>
        <begin position="1659"/>
        <end position="1680"/>
    </location>
</feature>
<evidence type="ECO:0000256" key="2">
    <source>
        <dbReference type="ARBA" id="ARBA00022656"/>
    </source>
</evidence>
<keyword evidence="3" id="KW-1266">Target cell cytoplasm</keyword>
<dbReference type="OrthoDB" id="2664633at2"/>
<evidence type="ECO:0000256" key="5">
    <source>
        <dbReference type="SAM" id="MobiDB-lite"/>
    </source>
</evidence>
<dbReference type="GO" id="GO:0003824">
    <property type="term" value="F:catalytic activity"/>
    <property type="evidence" value="ECO:0007669"/>
    <property type="project" value="UniProtKB-ARBA"/>
</dbReference>